<evidence type="ECO:0000313" key="6">
    <source>
        <dbReference type="EMBL" id="VUX16539.1"/>
    </source>
</evidence>
<dbReference type="GO" id="GO:0016987">
    <property type="term" value="F:sigma factor activity"/>
    <property type="evidence" value="ECO:0007669"/>
    <property type="project" value="UniProtKB-KW"/>
</dbReference>
<gene>
    <name evidence="6" type="ORF">RTSSTS7063_02233</name>
</gene>
<dbReference type="InterPro" id="IPR039425">
    <property type="entry name" value="RNA_pol_sigma-70-like"/>
</dbReference>
<keyword evidence="3" id="KW-0238">DNA-binding</keyword>
<dbReference type="SUPFAM" id="SSF88659">
    <property type="entry name" value="Sigma3 and sigma4 domains of RNA polymerase sigma factors"/>
    <property type="match status" value="1"/>
</dbReference>
<evidence type="ECO:0000256" key="3">
    <source>
        <dbReference type="ARBA" id="ARBA00023125"/>
    </source>
</evidence>
<dbReference type="Proteomes" id="UP000363661">
    <property type="component" value="Unassembled WGS sequence"/>
</dbReference>
<dbReference type="InterPro" id="IPR014284">
    <property type="entry name" value="RNA_pol_sigma-70_dom"/>
</dbReference>
<keyword evidence="7" id="KW-1185">Reference proteome</keyword>
<evidence type="ECO:0000256" key="4">
    <source>
        <dbReference type="ARBA" id="ARBA00023163"/>
    </source>
</evidence>
<dbReference type="PANTHER" id="PTHR43133">
    <property type="entry name" value="RNA POLYMERASE ECF-TYPE SIGMA FACTO"/>
    <property type="match status" value="1"/>
</dbReference>
<evidence type="ECO:0000256" key="2">
    <source>
        <dbReference type="ARBA" id="ARBA00023082"/>
    </source>
</evidence>
<reference evidence="6 7" key="1">
    <citation type="submission" date="2019-07" db="EMBL/GenBank/DDBJ databases">
        <authorList>
            <person name="Hibberd C M."/>
            <person name="Gehrig L. J."/>
            <person name="Chang H.-W."/>
            <person name="Venkatesh S."/>
        </authorList>
    </citation>
    <scope>NUCLEOTIDE SEQUENCE [LARGE SCALE GENOMIC DNA]</scope>
    <source>
        <strain evidence="6">Ruminococcus_torques_SSTS_Bg7063</strain>
    </source>
</reference>
<dbReference type="Gene3D" id="1.10.10.10">
    <property type="entry name" value="Winged helix-like DNA-binding domain superfamily/Winged helix DNA-binding domain"/>
    <property type="match status" value="1"/>
</dbReference>
<dbReference type="GO" id="GO:0003677">
    <property type="term" value="F:DNA binding"/>
    <property type="evidence" value="ECO:0007669"/>
    <property type="project" value="UniProtKB-KW"/>
</dbReference>
<proteinExistence type="predicted"/>
<keyword evidence="4" id="KW-0804">Transcription</keyword>
<sequence>MTPDDSDVEFEDILENENKEFMPEESVDYGATKKIMQGILNQLSEEQRLCVLMYYYEELSISEIADTLDCSTGTVKSRLNYARKYIKNEVENLEKKGTKLYSIAPLPFLVWMLRSQENTVQVQATEKEVWQAIQDKDGVVTEAKDIDDNAKHSRQIESQKAEQKTAKETVQQAAKNSGKVAVKTGAKGIATKIVAGVVAVALVGTGVGLGYMKQQKATVRDEGIIENTSGDEKKESKNELEALYDLYDKVDFDYIARLISYFPYFESADKLTDDELTGIYYEIFENEYLTKGAELDDYAHTDRVVISNDQIISQNGYNWKFKKSALDQFMQISGISKTPEDLDLSSMVSVDEDGYTANYQYAGERGVSTFKTKIVSQQVDEENCEIVVGIERNEIPGWAYSDDEGSKTQGTITIIPADNDYGYEIKSYKNGYPRVAKNVQSIKDDILSNYDKLLDEAKILGDYTYKKEDEDTIIEKVSYGAALQCIRGKGHLITNDDEVQDSDYLENISYYDPEKAIEACELAGVMKDETKYERVETDQFTFDQATRQYEIKGDGNGNESYPSEEAYFLRTEVNEKKKQVKVYYLSRDDEEDGTVDNFKRGTITVEPKANSWGYAITSIKTEEWNDEYSVKIKQIEEEANKLSDYGDSVVASEIMRAVAQGEEYWVSQMKEFVTEAENKYPEYKDEIEKAQEDYWSGVEGEVNEILNDPDQVGNSMLSPARVNSVGTELEGAIRRSYFIVGNLLMDYKIEAIQ</sequence>
<dbReference type="EMBL" id="CABHNA010000071">
    <property type="protein sequence ID" value="VUX16539.1"/>
    <property type="molecule type" value="Genomic_DNA"/>
</dbReference>
<protein>
    <submittedName>
        <fullName evidence="6">RNA polymerase sigma factor RpoE</fullName>
    </submittedName>
</protein>
<dbReference type="GO" id="GO:0006352">
    <property type="term" value="P:DNA-templated transcription initiation"/>
    <property type="evidence" value="ECO:0007669"/>
    <property type="project" value="InterPro"/>
</dbReference>
<accession>A0A564UAW1</accession>
<keyword evidence="2" id="KW-0731">Sigma factor</keyword>
<dbReference type="PANTHER" id="PTHR43133:SF8">
    <property type="entry name" value="RNA POLYMERASE SIGMA FACTOR HI_1459-RELATED"/>
    <property type="match status" value="1"/>
</dbReference>
<evidence type="ECO:0000313" key="7">
    <source>
        <dbReference type="Proteomes" id="UP000363661"/>
    </source>
</evidence>
<keyword evidence="1" id="KW-0805">Transcription regulation</keyword>
<evidence type="ECO:0000256" key="1">
    <source>
        <dbReference type="ARBA" id="ARBA00023015"/>
    </source>
</evidence>
<evidence type="ECO:0000259" key="5">
    <source>
        <dbReference type="Pfam" id="PF08281"/>
    </source>
</evidence>
<dbReference type="InterPro" id="IPR013249">
    <property type="entry name" value="RNA_pol_sigma70_r4_t2"/>
</dbReference>
<organism evidence="6 7">
    <name type="scientific">[Ruminococcus] torques</name>
    <dbReference type="NCBI Taxonomy" id="33039"/>
    <lineage>
        <taxon>Bacteria</taxon>
        <taxon>Bacillati</taxon>
        <taxon>Bacillota</taxon>
        <taxon>Clostridia</taxon>
        <taxon>Lachnospirales</taxon>
        <taxon>Lachnospiraceae</taxon>
        <taxon>Mediterraneibacter</taxon>
    </lineage>
</organism>
<feature type="domain" description="RNA polymerase sigma factor 70 region 4 type 2" evidence="5">
    <location>
        <begin position="37"/>
        <end position="84"/>
    </location>
</feature>
<dbReference type="CDD" id="cd06171">
    <property type="entry name" value="Sigma70_r4"/>
    <property type="match status" value="1"/>
</dbReference>
<dbReference type="InterPro" id="IPR013324">
    <property type="entry name" value="RNA_pol_sigma_r3/r4-like"/>
</dbReference>
<dbReference type="Pfam" id="PF08281">
    <property type="entry name" value="Sigma70_r4_2"/>
    <property type="match status" value="1"/>
</dbReference>
<dbReference type="AlphaFoldDB" id="A0A564UAW1"/>
<dbReference type="NCBIfam" id="TIGR02937">
    <property type="entry name" value="sigma70-ECF"/>
    <property type="match status" value="1"/>
</dbReference>
<name>A0A564UAW1_9FIRM</name>
<dbReference type="InterPro" id="IPR036388">
    <property type="entry name" value="WH-like_DNA-bd_sf"/>
</dbReference>